<evidence type="ECO:0000313" key="2">
    <source>
        <dbReference type="Proteomes" id="UP000035287"/>
    </source>
</evidence>
<evidence type="ECO:0000313" key="1">
    <source>
        <dbReference type="EMBL" id="AKM08973.1"/>
    </source>
</evidence>
<name>A0A0G3XF05_9SPHN</name>
<proteinExistence type="predicted"/>
<dbReference type="KEGG" id="cna:AB433_01675"/>
<accession>A0A0G3XF05</accession>
<dbReference type="RefSeq" id="WP_047819669.1">
    <property type="nucleotide sequence ID" value="NZ_CP011770.1"/>
</dbReference>
<dbReference type="STRING" id="1348774.AB433_01675"/>
<organism evidence="1 2">
    <name type="scientific">Croceicoccus naphthovorans</name>
    <dbReference type="NCBI Taxonomy" id="1348774"/>
    <lineage>
        <taxon>Bacteria</taxon>
        <taxon>Pseudomonadati</taxon>
        <taxon>Pseudomonadota</taxon>
        <taxon>Alphaproteobacteria</taxon>
        <taxon>Sphingomonadales</taxon>
        <taxon>Erythrobacteraceae</taxon>
        <taxon>Croceicoccus</taxon>
    </lineage>
</organism>
<dbReference type="AlphaFoldDB" id="A0A0G3XF05"/>
<gene>
    <name evidence="1" type="ORF">AB433_01675</name>
</gene>
<sequence length="140" mass="15577">MTGKIRNRAQRRYMLRLSVAMVIYLVSLFAADYLIDRNLVEGPLAWALAILPGLAIVGVFVALALLMVEEDDEFLRMLIVRQTLVATGLALSAATIWGFLENFGLVGHLDAYWWAVIWFFGLGVGGLVNKLTMGAWGQCW</sequence>
<reference evidence="1 2" key="1">
    <citation type="submission" date="2015-06" db="EMBL/GenBank/DDBJ databases">
        <authorList>
            <person name="Zeng Y."/>
            <person name="Huang Y."/>
        </authorList>
    </citation>
    <scope>NUCLEOTIDE SEQUENCE [LARGE SCALE GENOMIC DNA]</scope>
    <source>
        <strain evidence="1 2">PQ-2</strain>
    </source>
</reference>
<dbReference type="OrthoDB" id="119964at2"/>
<keyword evidence="2" id="KW-1185">Reference proteome</keyword>
<dbReference type="EMBL" id="CP011770">
    <property type="protein sequence ID" value="AKM08973.1"/>
    <property type="molecule type" value="Genomic_DNA"/>
</dbReference>
<protein>
    <submittedName>
        <fullName evidence="1">Uncharacterized protein</fullName>
    </submittedName>
</protein>
<dbReference type="PATRIC" id="fig|1348774.3.peg.353"/>
<dbReference type="Proteomes" id="UP000035287">
    <property type="component" value="Chromosome"/>
</dbReference>